<comment type="caution">
    <text evidence="2">The sequence shown here is derived from an EMBL/GenBank/DDBJ whole genome shotgun (WGS) entry which is preliminary data.</text>
</comment>
<dbReference type="Proteomes" id="UP001516400">
    <property type="component" value="Unassembled WGS sequence"/>
</dbReference>
<gene>
    <name evidence="2" type="ORF">HHI36_017498</name>
</gene>
<feature type="region of interest" description="Disordered" evidence="1">
    <location>
        <begin position="1"/>
        <end position="56"/>
    </location>
</feature>
<evidence type="ECO:0000256" key="1">
    <source>
        <dbReference type="SAM" id="MobiDB-lite"/>
    </source>
</evidence>
<sequence length="191" mass="21622">MNKRKCKNGKGSNEKRSKKTKCRSLNIIPDNTKSRSNIKSRPNTRSVTNISTNAQEKTPILRMATSSASKSQKVTNVPVVRSARPSSRSILISDRKSEIKRSNRNKTKKIASNDKKSKPKLMLGETVKQPLGSRTKSFRRAFKKTPILQTQVAMPPGYYRNLANELQFSDSMCSRNKKYLKLAISEMRTDT</sequence>
<accession>A0ABD2NNG9</accession>
<protein>
    <submittedName>
        <fullName evidence="2">Uncharacterized protein</fullName>
    </submittedName>
</protein>
<reference evidence="2 3" key="1">
    <citation type="journal article" date="2021" name="BMC Biol.">
        <title>Horizontally acquired antibacterial genes associated with adaptive radiation of ladybird beetles.</title>
        <authorList>
            <person name="Li H.S."/>
            <person name="Tang X.F."/>
            <person name="Huang Y.H."/>
            <person name="Xu Z.Y."/>
            <person name="Chen M.L."/>
            <person name="Du X.Y."/>
            <person name="Qiu B.Y."/>
            <person name="Chen P.T."/>
            <person name="Zhang W."/>
            <person name="Slipinski A."/>
            <person name="Escalona H.E."/>
            <person name="Waterhouse R.M."/>
            <person name="Zwick A."/>
            <person name="Pang H."/>
        </authorList>
    </citation>
    <scope>NUCLEOTIDE SEQUENCE [LARGE SCALE GENOMIC DNA]</scope>
    <source>
        <strain evidence="2">SYSU2018</strain>
    </source>
</reference>
<keyword evidence="3" id="KW-1185">Reference proteome</keyword>
<dbReference type="EMBL" id="JABFTP020000124">
    <property type="protein sequence ID" value="KAL3279992.1"/>
    <property type="molecule type" value="Genomic_DNA"/>
</dbReference>
<organism evidence="2 3">
    <name type="scientific">Cryptolaemus montrouzieri</name>
    <dbReference type="NCBI Taxonomy" id="559131"/>
    <lineage>
        <taxon>Eukaryota</taxon>
        <taxon>Metazoa</taxon>
        <taxon>Ecdysozoa</taxon>
        <taxon>Arthropoda</taxon>
        <taxon>Hexapoda</taxon>
        <taxon>Insecta</taxon>
        <taxon>Pterygota</taxon>
        <taxon>Neoptera</taxon>
        <taxon>Endopterygota</taxon>
        <taxon>Coleoptera</taxon>
        <taxon>Polyphaga</taxon>
        <taxon>Cucujiformia</taxon>
        <taxon>Coccinelloidea</taxon>
        <taxon>Coccinellidae</taxon>
        <taxon>Scymninae</taxon>
        <taxon>Scymnini</taxon>
        <taxon>Cryptolaemus</taxon>
    </lineage>
</organism>
<evidence type="ECO:0000313" key="2">
    <source>
        <dbReference type="EMBL" id="KAL3279992.1"/>
    </source>
</evidence>
<proteinExistence type="predicted"/>
<feature type="compositionally biased region" description="Polar residues" evidence="1">
    <location>
        <begin position="29"/>
        <end position="56"/>
    </location>
</feature>
<dbReference type="AlphaFoldDB" id="A0ABD2NNG9"/>
<name>A0ABD2NNG9_9CUCU</name>
<evidence type="ECO:0000313" key="3">
    <source>
        <dbReference type="Proteomes" id="UP001516400"/>
    </source>
</evidence>